<reference evidence="9 10" key="1">
    <citation type="submission" date="2015-06" db="EMBL/GenBank/DDBJ databases">
        <title>Draft genome of the ant-associated black yeast Phialophora attae CBS 131958.</title>
        <authorList>
            <person name="Moreno L.F."/>
            <person name="Stielow B.J."/>
            <person name="de Hoog S."/>
            <person name="Vicente V.A."/>
            <person name="Weiss V.A."/>
            <person name="de Vries M."/>
            <person name="Cruz L.M."/>
            <person name="Souza E.M."/>
        </authorList>
    </citation>
    <scope>NUCLEOTIDE SEQUENCE [LARGE SCALE GENOMIC DNA]</scope>
    <source>
        <strain evidence="9 10">CBS 131958</strain>
    </source>
</reference>
<dbReference type="GO" id="GO:0008270">
    <property type="term" value="F:zinc ion binding"/>
    <property type="evidence" value="ECO:0007669"/>
    <property type="project" value="InterPro"/>
</dbReference>
<dbReference type="STRING" id="1664694.A0A0N1P0L8"/>
<dbReference type="PANTHER" id="PTHR47782:SF1">
    <property type="entry name" value="PYRIMIDINE PATHWAY REGULATORY PROTEIN 1"/>
    <property type="match status" value="1"/>
</dbReference>
<dbReference type="OrthoDB" id="25921at2759"/>
<keyword evidence="2" id="KW-0479">Metal-binding</keyword>
<dbReference type="Gene3D" id="4.10.240.10">
    <property type="entry name" value="Zn(2)-C6 fungal-type DNA-binding domain"/>
    <property type="match status" value="1"/>
</dbReference>
<evidence type="ECO:0000256" key="1">
    <source>
        <dbReference type="ARBA" id="ARBA00004123"/>
    </source>
</evidence>
<dbReference type="SMART" id="SM00906">
    <property type="entry name" value="Fungal_trans"/>
    <property type="match status" value="1"/>
</dbReference>
<evidence type="ECO:0000256" key="6">
    <source>
        <dbReference type="ARBA" id="ARBA00023163"/>
    </source>
</evidence>
<dbReference type="SMART" id="SM00066">
    <property type="entry name" value="GAL4"/>
    <property type="match status" value="1"/>
</dbReference>
<dbReference type="GO" id="GO:0000981">
    <property type="term" value="F:DNA-binding transcription factor activity, RNA polymerase II-specific"/>
    <property type="evidence" value="ECO:0007669"/>
    <property type="project" value="InterPro"/>
</dbReference>
<dbReference type="InterPro" id="IPR001138">
    <property type="entry name" value="Zn2Cys6_DnaBD"/>
</dbReference>
<feature type="domain" description="Zn(2)-C6 fungal-type" evidence="8">
    <location>
        <begin position="18"/>
        <end position="48"/>
    </location>
</feature>
<dbReference type="GO" id="GO:0045944">
    <property type="term" value="P:positive regulation of transcription by RNA polymerase II"/>
    <property type="evidence" value="ECO:0007669"/>
    <property type="project" value="TreeGrafter"/>
</dbReference>
<dbReference type="GeneID" id="28738317"/>
<keyword evidence="6" id="KW-0804">Transcription</keyword>
<evidence type="ECO:0000313" key="9">
    <source>
        <dbReference type="EMBL" id="KPI43757.1"/>
    </source>
</evidence>
<keyword evidence="3" id="KW-0862">Zinc</keyword>
<gene>
    <name evidence="9" type="ORF">AB675_6167</name>
</gene>
<dbReference type="GO" id="GO:0043565">
    <property type="term" value="F:sequence-specific DNA binding"/>
    <property type="evidence" value="ECO:0007669"/>
    <property type="project" value="TreeGrafter"/>
</dbReference>
<dbReference type="SUPFAM" id="SSF57701">
    <property type="entry name" value="Zn2/Cys6 DNA-binding domain"/>
    <property type="match status" value="1"/>
</dbReference>
<dbReference type="CDD" id="cd00067">
    <property type="entry name" value="GAL4"/>
    <property type="match status" value="1"/>
</dbReference>
<dbReference type="AlphaFoldDB" id="A0A0N1P0L8"/>
<evidence type="ECO:0000256" key="4">
    <source>
        <dbReference type="ARBA" id="ARBA00023015"/>
    </source>
</evidence>
<dbReference type="Pfam" id="PF04082">
    <property type="entry name" value="Fungal_trans"/>
    <property type="match status" value="1"/>
</dbReference>
<dbReference type="InterPro" id="IPR007219">
    <property type="entry name" value="XnlR_reg_dom"/>
</dbReference>
<dbReference type="Proteomes" id="UP000038010">
    <property type="component" value="Unassembled WGS sequence"/>
</dbReference>
<sequence>MDETTNISEAELTRLLPTCQRCRRLRRKCDTQLPACRLCQKGKAECTFFDHALQQNLPRSYVHELLIRLSRLRAAQSASNGGEPVQSTFKYPPIQHSRNLSAVSSLTEPPISAPGNGNGNGWGTDTSDISFDKHFILRNANPTCWQFFGSSSAYSLAIEVIVHAQARLGQITFPGIYSHGKYWLDTHRLTDNLATSRGRPAPDQAEIDSLFRLYSVTTNSMMNVLDLDEVYADIPIYLRYTGSNNRYLSGSEAYQFFRISMVCAIAAANKGRHHPEYIQESLAYYSEALECVEEVTSDVTVESLQALMLLIFFALFHPRKGDIWKLLDFACRLSVELNYHSEPNDEFESEKARRKRRGIFWALYTVERTIGQHFGRPADLTEEIITAEYPVTIHDAAAASADPEALQFILSSHYYRLTYMRSEIFRELYLPVTAPELPREWYELRLSNILSWRRELEYLDQITGVGAMTCEMGFDSSICFLFQPLVLRALATTKEAVIPAECLDVIPRESYHSACRVIDFYDKLFRGSEDSPEGQYPISILSAHYIHQAALTIMAHCLLAIDGRLPVVNFSSHMSGDAQGPVDFHGVVDIAQMSLELLDRLGKMFAGMIGLFDVCKTLHDKVLPAMERSGFINRDPLPGPSVYP</sequence>
<protein>
    <submittedName>
        <fullName evidence="9">Pyrimidine pathway regulatory protein 1</fullName>
    </submittedName>
</protein>
<keyword evidence="4" id="KW-0805">Transcription regulation</keyword>
<dbReference type="PROSITE" id="PS00463">
    <property type="entry name" value="ZN2_CY6_FUNGAL_1"/>
    <property type="match status" value="1"/>
</dbReference>
<evidence type="ECO:0000256" key="2">
    <source>
        <dbReference type="ARBA" id="ARBA00022723"/>
    </source>
</evidence>
<evidence type="ECO:0000313" key="10">
    <source>
        <dbReference type="Proteomes" id="UP000038010"/>
    </source>
</evidence>
<evidence type="ECO:0000259" key="8">
    <source>
        <dbReference type="PROSITE" id="PS50048"/>
    </source>
</evidence>
<evidence type="ECO:0000256" key="5">
    <source>
        <dbReference type="ARBA" id="ARBA00023125"/>
    </source>
</evidence>
<name>A0A0N1P0L8_9EURO</name>
<evidence type="ECO:0000256" key="3">
    <source>
        <dbReference type="ARBA" id="ARBA00022833"/>
    </source>
</evidence>
<keyword evidence="7" id="KW-0539">Nucleus</keyword>
<comment type="subcellular location">
    <subcellularLocation>
        <location evidence="1">Nucleus</location>
    </subcellularLocation>
</comment>
<dbReference type="InterPro" id="IPR036864">
    <property type="entry name" value="Zn2-C6_fun-type_DNA-bd_sf"/>
</dbReference>
<dbReference type="Pfam" id="PF00172">
    <property type="entry name" value="Zn_clus"/>
    <property type="match status" value="1"/>
</dbReference>
<keyword evidence="10" id="KW-1185">Reference proteome</keyword>
<dbReference type="VEuPathDB" id="FungiDB:AB675_6167"/>
<dbReference type="InterPro" id="IPR052202">
    <property type="entry name" value="Yeast_MetPath_Reg"/>
</dbReference>
<dbReference type="GO" id="GO:0005634">
    <property type="term" value="C:nucleus"/>
    <property type="evidence" value="ECO:0007669"/>
    <property type="project" value="UniProtKB-SubCell"/>
</dbReference>
<dbReference type="EMBL" id="LFJN01000004">
    <property type="protein sequence ID" value="KPI43757.1"/>
    <property type="molecule type" value="Genomic_DNA"/>
</dbReference>
<comment type="caution">
    <text evidence="9">The sequence shown here is derived from an EMBL/GenBank/DDBJ whole genome shotgun (WGS) entry which is preliminary data.</text>
</comment>
<dbReference type="GO" id="GO:0006351">
    <property type="term" value="P:DNA-templated transcription"/>
    <property type="evidence" value="ECO:0007669"/>
    <property type="project" value="InterPro"/>
</dbReference>
<dbReference type="PANTHER" id="PTHR47782">
    <property type="entry name" value="ZN(II)2CYS6 TRANSCRIPTION FACTOR (EUROFUNG)-RELATED"/>
    <property type="match status" value="1"/>
</dbReference>
<accession>A0A0N1P0L8</accession>
<proteinExistence type="predicted"/>
<dbReference type="PROSITE" id="PS50048">
    <property type="entry name" value="ZN2_CY6_FUNGAL_2"/>
    <property type="match status" value="1"/>
</dbReference>
<evidence type="ECO:0000256" key="7">
    <source>
        <dbReference type="ARBA" id="ARBA00023242"/>
    </source>
</evidence>
<keyword evidence="5" id="KW-0238">DNA-binding</keyword>
<dbReference type="RefSeq" id="XP_018003720.1">
    <property type="nucleotide sequence ID" value="XM_018146437.1"/>
</dbReference>
<dbReference type="CDD" id="cd12148">
    <property type="entry name" value="fungal_TF_MHR"/>
    <property type="match status" value="1"/>
</dbReference>
<organism evidence="9 10">
    <name type="scientific">Cyphellophora attinorum</name>
    <dbReference type="NCBI Taxonomy" id="1664694"/>
    <lineage>
        <taxon>Eukaryota</taxon>
        <taxon>Fungi</taxon>
        <taxon>Dikarya</taxon>
        <taxon>Ascomycota</taxon>
        <taxon>Pezizomycotina</taxon>
        <taxon>Eurotiomycetes</taxon>
        <taxon>Chaetothyriomycetidae</taxon>
        <taxon>Chaetothyriales</taxon>
        <taxon>Cyphellophoraceae</taxon>
        <taxon>Cyphellophora</taxon>
    </lineage>
</organism>